<evidence type="ECO:0000313" key="2">
    <source>
        <dbReference type="Proteomes" id="UP000265040"/>
    </source>
</evidence>
<organism evidence="1 2">
    <name type="scientific">Anabas testudineus</name>
    <name type="common">Climbing perch</name>
    <name type="synonym">Anthias testudineus</name>
    <dbReference type="NCBI Taxonomy" id="64144"/>
    <lineage>
        <taxon>Eukaryota</taxon>
        <taxon>Metazoa</taxon>
        <taxon>Chordata</taxon>
        <taxon>Craniata</taxon>
        <taxon>Vertebrata</taxon>
        <taxon>Euteleostomi</taxon>
        <taxon>Actinopterygii</taxon>
        <taxon>Neopterygii</taxon>
        <taxon>Teleostei</taxon>
        <taxon>Neoteleostei</taxon>
        <taxon>Acanthomorphata</taxon>
        <taxon>Anabantaria</taxon>
        <taxon>Anabantiformes</taxon>
        <taxon>Anabantoidei</taxon>
        <taxon>Anabantidae</taxon>
        <taxon>Anabas</taxon>
    </lineage>
</organism>
<dbReference type="GeneTree" id="ENSGT00940000177520"/>
<dbReference type="Proteomes" id="UP000265040">
    <property type="component" value="Chromosome 13"/>
</dbReference>
<protein>
    <submittedName>
        <fullName evidence="1">Uncharacterized protein</fullName>
    </submittedName>
</protein>
<name>A0A7N6BCY1_ANATE</name>
<dbReference type="InParanoid" id="A0A7N6BCY1"/>
<evidence type="ECO:0000313" key="1">
    <source>
        <dbReference type="Ensembl" id="ENSATEP00000059916.1"/>
    </source>
</evidence>
<accession>A0A7N6BCY1</accession>
<dbReference type="OrthoDB" id="8962011at2759"/>
<reference evidence="1" key="2">
    <citation type="submission" date="2025-08" db="UniProtKB">
        <authorList>
            <consortium name="Ensembl"/>
        </authorList>
    </citation>
    <scope>IDENTIFICATION</scope>
</reference>
<proteinExistence type="predicted"/>
<keyword evidence="2" id="KW-1185">Reference proteome</keyword>
<dbReference type="Ensembl" id="ENSATET00000054022.1">
    <property type="protein sequence ID" value="ENSATEP00000059916.1"/>
    <property type="gene ID" value="ENSATEG00000028865.1"/>
</dbReference>
<dbReference type="AlphaFoldDB" id="A0A7N6BCY1"/>
<reference evidence="1" key="1">
    <citation type="submission" date="2021-04" db="EMBL/GenBank/DDBJ databases">
        <authorList>
            <consortium name="Wellcome Sanger Institute Data Sharing"/>
        </authorList>
    </citation>
    <scope>NUCLEOTIDE SEQUENCE [LARGE SCALE GENOMIC DNA]</scope>
</reference>
<reference evidence="1" key="3">
    <citation type="submission" date="2025-09" db="UniProtKB">
        <authorList>
            <consortium name="Ensembl"/>
        </authorList>
    </citation>
    <scope>IDENTIFICATION</scope>
</reference>
<sequence>MAKSSNRMRMPDSFRVNQPTLSKNMWMGSLQQPTVELALPFPVRLGGQHRWPSPHWPSPPRCYRSAFPSSCALIMCSDGRCSAERDSRCSPPPPRTTCLLWCRRWESGNICVWREQ</sequence>